<reference evidence="3 4" key="1">
    <citation type="journal article" date="2013" name="Int. J. Med. Microbiol.">
        <title>Legionella oakridgensis ATCC 33761 genome sequence and phenotypic characterization reveals its replication capacity in amoebae.</title>
        <authorList>
            <person name="Brzuszkiewicz E."/>
            <person name="Schulz T."/>
            <person name="Rydzewski K."/>
            <person name="Daniel R."/>
            <person name="Gillmaier N."/>
            <person name="Dittmann C."/>
            <person name="Holland G."/>
            <person name="Schunder E."/>
            <person name="Lautner M."/>
            <person name="Eisenreich W."/>
            <person name="Luck C."/>
            <person name="Heuner K."/>
        </authorList>
    </citation>
    <scope>NUCLEOTIDE SEQUENCE [LARGE SCALE GENOMIC DNA]</scope>
    <source>
        <strain>OR-10</strain>
        <strain evidence="4">ATCC 33761</strain>
    </source>
</reference>
<dbReference type="PANTHER" id="PTHR46268">
    <property type="entry name" value="STRESS RESPONSE PROTEIN NHAX"/>
    <property type="match status" value="1"/>
</dbReference>
<feature type="domain" description="UspA" evidence="2">
    <location>
        <begin position="3"/>
        <end position="56"/>
    </location>
</feature>
<name>W0B8W7_9GAMM</name>
<dbReference type="Pfam" id="PF00582">
    <property type="entry name" value="Usp"/>
    <property type="match status" value="2"/>
</dbReference>
<gene>
    <name evidence="3" type="primary">uspA</name>
    <name evidence="3" type="ORF">Loa_00716</name>
</gene>
<keyword evidence="4" id="KW-1185">Reference proteome</keyword>
<dbReference type="STRING" id="1268635.Loa_00716"/>
<protein>
    <submittedName>
        <fullName evidence="3">Universal stress protein UspA</fullName>
    </submittedName>
</protein>
<dbReference type="EMBL" id="CP004006">
    <property type="protein sequence ID" value="AHE66285.1"/>
    <property type="molecule type" value="Genomic_DNA"/>
</dbReference>
<evidence type="ECO:0000256" key="1">
    <source>
        <dbReference type="ARBA" id="ARBA00008791"/>
    </source>
</evidence>
<proteinExistence type="inferred from homology"/>
<dbReference type="InterPro" id="IPR006016">
    <property type="entry name" value="UspA"/>
</dbReference>
<dbReference type="eggNOG" id="COG0589">
    <property type="taxonomic scope" value="Bacteria"/>
</dbReference>
<organism evidence="3 4">
    <name type="scientific">Legionella oakridgensis ATCC 33761 = DSM 21215</name>
    <dbReference type="NCBI Taxonomy" id="1268635"/>
    <lineage>
        <taxon>Bacteria</taxon>
        <taxon>Pseudomonadati</taxon>
        <taxon>Pseudomonadota</taxon>
        <taxon>Gammaproteobacteria</taxon>
        <taxon>Legionellales</taxon>
        <taxon>Legionellaceae</taxon>
        <taxon>Legionella</taxon>
    </lineage>
</organism>
<dbReference type="Proteomes" id="UP000018838">
    <property type="component" value="Chromosome"/>
</dbReference>
<dbReference type="PANTHER" id="PTHR46268:SF6">
    <property type="entry name" value="UNIVERSAL STRESS PROTEIN UP12"/>
    <property type="match status" value="1"/>
</dbReference>
<sequence length="205" mass="23262">MLTGRVIDEIVRYAEENHCELIVAGAHGQYYINDYLLGTTSESIVRQSHIPALLIKKEPMADYKRILITTDFSEVSKGAVEFAFNCFPQATLQVLHVLDIHHRQFFDKNEDVLSSKPPITKDIIERLDDFLKTCHVGQKKFQKKIIGGYFADAIVEQSEQWQADLIVFGTQGNSKLHYMIMGSVATRILHKSGVDMLVVPPKKNN</sequence>
<dbReference type="KEGG" id="lok:Loa_00716"/>
<dbReference type="InterPro" id="IPR014729">
    <property type="entry name" value="Rossmann-like_a/b/a_fold"/>
</dbReference>
<feature type="domain" description="UspA" evidence="2">
    <location>
        <begin position="63"/>
        <end position="200"/>
    </location>
</feature>
<dbReference type="PRINTS" id="PR01438">
    <property type="entry name" value="UNVRSLSTRESS"/>
</dbReference>
<comment type="similarity">
    <text evidence="1">Belongs to the universal stress protein A family.</text>
</comment>
<evidence type="ECO:0000313" key="3">
    <source>
        <dbReference type="EMBL" id="AHE66285.1"/>
    </source>
</evidence>
<dbReference type="PATRIC" id="fig|1268635.3.peg.717"/>
<dbReference type="AlphaFoldDB" id="W0B8W7"/>
<dbReference type="CDD" id="cd00293">
    <property type="entry name" value="USP-like"/>
    <property type="match status" value="2"/>
</dbReference>
<evidence type="ECO:0000259" key="2">
    <source>
        <dbReference type="Pfam" id="PF00582"/>
    </source>
</evidence>
<accession>W0B8W7</accession>
<dbReference type="SUPFAM" id="SSF52402">
    <property type="entry name" value="Adenine nucleotide alpha hydrolases-like"/>
    <property type="match status" value="2"/>
</dbReference>
<evidence type="ECO:0000313" key="4">
    <source>
        <dbReference type="Proteomes" id="UP000018838"/>
    </source>
</evidence>
<dbReference type="Gene3D" id="3.40.50.620">
    <property type="entry name" value="HUPs"/>
    <property type="match status" value="2"/>
</dbReference>
<dbReference type="InterPro" id="IPR006015">
    <property type="entry name" value="Universal_stress_UspA"/>
</dbReference>
<dbReference type="HOGENOM" id="CLU_049301_2_1_6"/>